<evidence type="ECO:0008006" key="5">
    <source>
        <dbReference type="Google" id="ProtNLM"/>
    </source>
</evidence>
<evidence type="ECO:0000313" key="4">
    <source>
        <dbReference type="Proteomes" id="UP000596035"/>
    </source>
</evidence>
<name>A0A1Z2XTR8_9FIRM</name>
<dbReference type="EMBL" id="CP021422">
    <property type="protein sequence ID" value="ASB41858.1"/>
    <property type="molecule type" value="Genomic_DNA"/>
</dbReference>
<evidence type="ECO:0000313" key="3">
    <source>
        <dbReference type="Proteomes" id="UP000196710"/>
    </source>
</evidence>
<dbReference type="KEGG" id="amur:ADH66_15065"/>
<evidence type="ECO:0000313" key="1">
    <source>
        <dbReference type="EMBL" id="ASB41858.1"/>
    </source>
</evidence>
<sequence length="84" mass="9777">MKNTLQDLNNHLFEQLERLNDEDLTDEQLDRELRRAEGMTKIATQIIENGELAFKTMVHMDEYGYNNGRQQIPVMLEAHTKGGD</sequence>
<dbReference type="RefSeq" id="WP_066539092.1">
    <property type="nucleotide sequence ID" value="NZ_CP021422.1"/>
</dbReference>
<dbReference type="Proteomes" id="UP000196710">
    <property type="component" value="Chromosome"/>
</dbReference>
<keyword evidence="3" id="KW-1185">Reference proteome</keyword>
<reference evidence="1" key="1">
    <citation type="journal article" date="2017" name="Genome Announc.">
        <title>High-Quality Whole-Genome Sequences of the Oligo-Mouse-Microbiota Bacterial Community.</title>
        <authorList>
            <person name="Garzetti D."/>
            <person name="Brugiroux S."/>
            <person name="Bunk B."/>
            <person name="Pukall R."/>
            <person name="McCoy K.D."/>
            <person name="Macpherson A.J."/>
            <person name="Stecher B."/>
        </authorList>
    </citation>
    <scope>NUCLEOTIDE SEQUENCE</scope>
    <source>
        <strain evidence="1">KB18</strain>
    </source>
</reference>
<accession>A0A1Z2XTR8</accession>
<proteinExistence type="predicted"/>
<evidence type="ECO:0000313" key="2">
    <source>
        <dbReference type="EMBL" id="QQR31125.1"/>
    </source>
</evidence>
<reference evidence="3" key="2">
    <citation type="submission" date="2017-05" db="EMBL/GenBank/DDBJ databases">
        <title>Improved OligoMM genomes.</title>
        <authorList>
            <person name="Garzetti D."/>
        </authorList>
    </citation>
    <scope>NUCLEOTIDE SEQUENCE [LARGE SCALE GENOMIC DNA]</scope>
    <source>
        <strain evidence="3">KB18</strain>
    </source>
</reference>
<organism evidence="2 4">
    <name type="scientific">Acutalibacter muris</name>
    <dbReference type="NCBI Taxonomy" id="1796620"/>
    <lineage>
        <taxon>Bacteria</taxon>
        <taxon>Bacillati</taxon>
        <taxon>Bacillota</taxon>
        <taxon>Clostridia</taxon>
        <taxon>Eubacteriales</taxon>
        <taxon>Acutalibacteraceae</taxon>
        <taxon>Acutalibacter</taxon>
    </lineage>
</organism>
<dbReference type="AlphaFoldDB" id="A0A1Z2XTR8"/>
<protein>
    <recommendedName>
        <fullName evidence="5">Phage protein</fullName>
    </recommendedName>
</protein>
<dbReference type="Proteomes" id="UP000596035">
    <property type="component" value="Chromosome"/>
</dbReference>
<gene>
    <name evidence="1" type="ORF">ADH66_15065</name>
    <name evidence="2" type="ORF">I5Q82_05445</name>
</gene>
<reference evidence="2 4" key="3">
    <citation type="submission" date="2020-11" db="EMBL/GenBank/DDBJ databases">
        <title>Closed and high quality bacterial genomes of the OMM12 community.</title>
        <authorList>
            <person name="Marbouty M."/>
            <person name="Lamy-Besnier Q."/>
            <person name="Debarbieux L."/>
            <person name="Koszul R."/>
        </authorList>
    </citation>
    <scope>NUCLEOTIDE SEQUENCE [LARGE SCALE GENOMIC DNA]</scope>
    <source>
        <strain evidence="2 4">KB18</strain>
    </source>
</reference>
<dbReference type="EMBL" id="CP065321">
    <property type="protein sequence ID" value="QQR31125.1"/>
    <property type="molecule type" value="Genomic_DNA"/>
</dbReference>